<name>A0A0L0BZ90_LUCCU</name>
<evidence type="ECO:0000313" key="2">
    <source>
        <dbReference type="EMBL" id="KNC25348.1"/>
    </source>
</evidence>
<protein>
    <submittedName>
        <fullName evidence="2">Uncharacterized protein</fullName>
    </submittedName>
</protein>
<evidence type="ECO:0000313" key="3">
    <source>
        <dbReference type="Proteomes" id="UP000037069"/>
    </source>
</evidence>
<keyword evidence="1" id="KW-0472">Membrane</keyword>
<accession>A0A0L0BZ90</accession>
<feature type="transmembrane region" description="Helical" evidence="1">
    <location>
        <begin position="57"/>
        <end position="78"/>
    </location>
</feature>
<proteinExistence type="predicted"/>
<keyword evidence="1" id="KW-1133">Transmembrane helix</keyword>
<dbReference type="EMBL" id="JRES01001120">
    <property type="protein sequence ID" value="KNC25348.1"/>
    <property type="molecule type" value="Genomic_DNA"/>
</dbReference>
<keyword evidence="3" id="KW-1185">Reference proteome</keyword>
<feature type="transmembrane region" description="Helical" evidence="1">
    <location>
        <begin position="21"/>
        <end position="51"/>
    </location>
</feature>
<reference evidence="2 3" key="1">
    <citation type="journal article" date="2015" name="Nat. Commun.">
        <title>Lucilia cuprina genome unlocks parasitic fly biology to underpin future interventions.</title>
        <authorList>
            <person name="Anstead C.A."/>
            <person name="Korhonen P.K."/>
            <person name="Young N.D."/>
            <person name="Hall R.S."/>
            <person name="Jex A.R."/>
            <person name="Murali S.C."/>
            <person name="Hughes D.S."/>
            <person name="Lee S.F."/>
            <person name="Perry T."/>
            <person name="Stroehlein A.J."/>
            <person name="Ansell B.R."/>
            <person name="Breugelmans B."/>
            <person name="Hofmann A."/>
            <person name="Qu J."/>
            <person name="Dugan S."/>
            <person name="Lee S.L."/>
            <person name="Chao H."/>
            <person name="Dinh H."/>
            <person name="Han Y."/>
            <person name="Doddapaneni H.V."/>
            <person name="Worley K.C."/>
            <person name="Muzny D.M."/>
            <person name="Ioannidis P."/>
            <person name="Waterhouse R.M."/>
            <person name="Zdobnov E.M."/>
            <person name="James P.J."/>
            <person name="Bagnall N.H."/>
            <person name="Kotze A.C."/>
            <person name="Gibbs R.A."/>
            <person name="Richards S."/>
            <person name="Batterham P."/>
            <person name="Gasser R.B."/>
        </authorList>
    </citation>
    <scope>NUCLEOTIDE SEQUENCE [LARGE SCALE GENOMIC DNA]</scope>
    <source>
        <strain evidence="2 3">LS</strain>
        <tissue evidence="2">Full body</tissue>
    </source>
</reference>
<dbReference type="AlphaFoldDB" id="A0A0L0BZ90"/>
<gene>
    <name evidence="2" type="ORF">FF38_00601</name>
</gene>
<evidence type="ECO:0000256" key="1">
    <source>
        <dbReference type="SAM" id="Phobius"/>
    </source>
</evidence>
<dbReference type="Proteomes" id="UP000037069">
    <property type="component" value="Unassembled WGS sequence"/>
</dbReference>
<dbReference type="OrthoDB" id="6625921at2759"/>
<comment type="caution">
    <text evidence="2">The sequence shown here is derived from an EMBL/GenBank/DDBJ whole genome shotgun (WGS) entry which is preliminary data.</text>
</comment>
<sequence>MPSIQKKADQGMVRFYRVTGTTLTFPTLNALIIILFIGCVLLSIVFLYSLSRLMDDWAFFLTIILFGGVNFMWTFVLMQYIKINNKIDFEFMTVEHSEKYFKSIWKR</sequence>
<keyword evidence="1" id="KW-0812">Transmembrane</keyword>
<organism evidence="2 3">
    <name type="scientific">Lucilia cuprina</name>
    <name type="common">Green bottle fly</name>
    <name type="synonym">Australian sheep blowfly</name>
    <dbReference type="NCBI Taxonomy" id="7375"/>
    <lineage>
        <taxon>Eukaryota</taxon>
        <taxon>Metazoa</taxon>
        <taxon>Ecdysozoa</taxon>
        <taxon>Arthropoda</taxon>
        <taxon>Hexapoda</taxon>
        <taxon>Insecta</taxon>
        <taxon>Pterygota</taxon>
        <taxon>Neoptera</taxon>
        <taxon>Endopterygota</taxon>
        <taxon>Diptera</taxon>
        <taxon>Brachycera</taxon>
        <taxon>Muscomorpha</taxon>
        <taxon>Oestroidea</taxon>
        <taxon>Calliphoridae</taxon>
        <taxon>Luciliinae</taxon>
        <taxon>Lucilia</taxon>
    </lineage>
</organism>